<accession>A0ABV2CLA1</accession>
<keyword evidence="2" id="KW-1185">Reference proteome</keyword>
<organism evidence="1 2">
    <name type="scientific">Uliginosibacterium paludis</name>
    <dbReference type="NCBI Taxonomy" id="1615952"/>
    <lineage>
        <taxon>Bacteria</taxon>
        <taxon>Pseudomonadati</taxon>
        <taxon>Pseudomonadota</taxon>
        <taxon>Betaproteobacteria</taxon>
        <taxon>Rhodocyclales</taxon>
        <taxon>Zoogloeaceae</taxon>
        <taxon>Uliginosibacterium</taxon>
    </lineage>
</organism>
<protein>
    <submittedName>
        <fullName evidence="1">Uncharacterized protein</fullName>
    </submittedName>
</protein>
<comment type="caution">
    <text evidence="1">The sequence shown here is derived from an EMBL/GenBank/DDBJ whole genome shotgun (WGS) entry which is preliminary data.</text>
</comment>
<dbReference type="Proteomes" id="UP001548590">
    <property type="component" value="Unassembled WGS sequence"/>
</dbReference>
<reference evidence="1 2" key="1">
    <citation type="submission" date="2024-07" db="EMBL/GenBank/DDBJ databases">
        <title>Uliginosibacterium paludis KCTC:42655.</title>
        <authorList>
            <person name="Kim M.K."/>
        </authorList>
    </citation>
    <scope>NUCLEOTIDE SEQUENCE [LARGE SCALE GENOMIC DNA]</scope>
    <source>
        <strain evidence="1 2">KCTC 42655</strain>
    </source>
</reference>
<dbReference type="RefSeq" id="WP_345927003.1">
    <property type="nucleotide sequence ID" value="NZ_JBDIVF010000003.1"/>
</dbReference>
<sequence>MKSFSSASHTTIVRSPLLAHAAQAPRSEAASLASRLNIRPHAILDIVRRRGRSWGLSAQYEESRLRFTNLAG</sequence>
<gene>
    <name evidence="1" type="ORF">ABVT11_02475</name>
</gene>
<dbReference type="EMBL" id="JBEWLZ010000001">
    <property type="protein sequence ID" value="MET1488677.1"/>
    <property type="molecule type" value="Genomic_DNA"/>
</dbReference>
<evidence type="ECO:0000313" key="1">
    <source>
        <dbReference type="EMBL" id="MET1488677.1"/>
    </source>
</evidence>
<name>A0ABV2CLA1_9RHOO</name>
<proteinExistence type="predicted"/>
<evidence type="ECO:0000313" key="2">
    <source>
        <dbReference type="Proteomes" id="UP001548590"/>
    </source>
</evidence>